<evidence type="ECO:0000313" key="3">
    <source>
        <dbReference type="EMBL" id="NYG04987.1"/>
    </source>
</evidence>
<dbReference type="AlphaFoldDB" id="A0A852W771"/>
<dbReference type="Pfam" id="PF06441">
    <property type="entry name" value="EHN"/>
    <property type="match status" value="1"/>
</dbReference>
<dbReference type="GeneID" id="98054927"/>
<dbReference type="InterPro" id="IPR029058">
    <property type="entry name" value="AB_hydrolase_fold"/>
</dbReference>
<keyword evidence="4" id="KW-1185">Reference proteome</keyword>
<evidence type="ECO:0000313" key="4">
    <source>
        <dbReference type="Proteomes" id="UP000549695"/>
    </source>
</evidence>
<accession>A0A852W771</accession>
<protein>
    <recommendedName>
        <fullName evidence="2">Epoxide hydrolase N-terminal domain-containing protein</fullName>
    </recommendedName>
</protein>
<feature type="region of interest" description="Disordered" evidence="1">
    <location>
        <begin position="54"/>
        <end position="78"/>
    </location>
</feature>
<dbReference type="SUPFAM" id="SSF53474">
    <property type="entry name" value="alpha/beta-Hydrolases"/>
    <property type="match status" value="1"/>
</dbReference>
<dbReference type="InterPro" id="IPR010497">
    <property type="entry name" value="Epoxide_hydro_N"/>
</dbReference>
<dbReference type="RefSeq" id="WP_179762555.1">
    <property type="nucleotide sequence ID" value="NZ_BAAAJZ010000011.1"/>
</dbReference>
<comment type="caution">
    <text evidence="3">The sequence shown here is derived from an EMBL/GenBank/DDBJ whole genome shotgun (WGS) entry which is preliminary data.</text>
</comment>
<dbReference type="EMBL" id="JACCCZ010000001">
    <property type="protein sequence ID" value="NYG04987.1"/>
    <property type="molecule type" value="Genomic_DNA"/>
</dbReference>
<dbReference type="Proteomes" id="UP000549695">
    <property type="component" value="Unassembled WGS sequence"/>
</dbReference>
<organism evidence="3 4">
    <name type="scientific">Pseudonocardia alni</name>
    <name type="common">Amycolata alni</name>
    <dbReference type="NCBI Taxonomy" id="33907"/>
    <lineage>
        <taxon>Bacteria</taxon>
        <taxon>Bacillati</taxon>
        <taxon>Actinomycetota</taxon>
        <taxon>Actinomycetes</taxon>
        <taxon>Pseudonocardiales</taxon>
        <taxon>Pseudonocardiaceae</taxon>
        <taxon>Pseudonocardia</taxon>
    </lineage>
</organism>
<name>A0A852W771_PSEA5</name>
<sequence length="78" mass="8245">MEERPAADSVVVDTPDHAGVHALVRRSTRSDAVPLLPVHGWPSTPADFLDLRAFAHSPGPESGDRSVLQGGHVTGGQR</sequence>
<feature type="domain" description="Epoxide hydrolase N-terminal" evidence="2">
    <location>
        <begin position="16"/>
        <end position="47"/>
    </location>
</feature>
<reference evidence="3 4" key="1">
    <citation type="submission" date="2020-07" db="EMBL/GenBank/DDBJ databases">
        <title>Sequencing the genomes of 1000 actinobacteria strains.</title>
        <authorList>
            <person name="Klenk H.-P."/>
        </authorList>
    </citation>
    <scope>NUCLEOTIDE SEQUENCE [LARGE SCALE GENOMIC DNA]</scope>
    <source>
        <strain evidence="3 4">DSM 44749</strain>
    </source>
</reference>
<gene>
    <name evidence="3" type="ORF">HDA37_005272</name>
</gene>
<proteinExistence type="predicted"/>
<evidence type="ECO:0000256" key="1">
    <source>
        <dbReference type="SAM" id="MobiDB-lite"/>
    </source>
</evidence>
<evidence type="ECO:0000259" key="2">
    <source>
        <dbReference type="Pfam" id="PF06441"/>
    </source>
</evidence>